<accession>A0A9P8P307</accession>
<dbReference type="Pfam" id="PF16913">
    <property type="entry name" value="PUNUT"/>
    <property type="match status" value="1"/>
</dbReference>
<dbReference type="InterPro" id="IPR037185">
    <property type="entry name" value="EmrE-like"/>
</dbReference>
<dbReference type="GO" id="GO:0000329">
    <property type="term" value="C:fungal-type vacuole membrane"/>
    <property type="evidence" value="ECO:0007669"/>
    <property type="project" value="TreeGrafter"/>
</dbReference>
<feature type="transmembrane region" description="Helical" evidence="5">
    <location>
        <begin position="158"/>
        <end position="182"/>
    </location>
</feature>
<feature type="transmembrane region" description="Helical" evidence="5">
    <location>
        <begin position="315"/>
        <end position="333"/>
    </location>
</feature>
<feature type="transmembrane region" description="Helical" evidence="5">
    <location>
        <begin position="372"/>
        <end position="391"/>
    </location>
</feature>
<dbReference type="PANTHER" id="PTHR23051">
    <property type="entry name" value="SOLUTE CARRIER FAMILY 35, MEMBER F5"/>
    <property type="match status" value="1"/>
</dbReference>
<keyword evidence="7" id="KW-1185">Reference proteome</keyword>
<dbReference type="EMBL" id="JAEUBE010000352">
    <property type="protein sequence ID" value="KAH3664106.1"/>
    <property type="molecule type" value="Genomic_DNA"/>
</dbReference>
<proteinExistence type="predicted"/>
<dbReference type="GeneID" id="70236785"/>
<dbReference type="OrthoDB" id="1436450at2759"/>
<feature type="transmembrane region" description="Helical" evidence="5">
    <location>
        <begin position="188"/>
        <end position="206"/>
    </location>
</feature>
<comment type="caution">
    <text evidence="6">The sequence shown here is derived from an EMBL/GenBank/DDBJ whole genome shotgun (WGS) entry which is preliminary data.</text>
</comment>
<protein>
    <recommendedName>
        <fullName evidence="8">EamA domain-containing protein</fullName>
    </recommendedName>
</protein>
<feature type="transmembrane region" description="Helical" evidence="5">
    <location>
        <begin position="245"/>
        <end position="268"/>
    </location>
</feature>
<sequence>MQSPSAKQSHLRSPVILLKSPILPGGLIRSPRPKDSHVELSGDQVVGDLVDIIKTEERKSWLKGLLYLFLMVATWVFGLQLNNNVLKGDTYQHPLFIAYVNGGLFAMFGIRPAFRALVNMFRPPKPDFLNDSADSYGSCGSESVILHTPSMNLSFKELLTVAIQAGLIYYGNASLSAVALQYTSASNQTILTTTSSVFVLILSYLCGVDSISFGKVISVVVSIVGICLITFNSAPEPQSEASSPVFGNCLAICGTFLYSCYLVLLRVRIGKETSPDNEKLMFGLLGISILVLVFPLLLIADWIGYEDLSLPDSTTILWILVIGGLFNCVSDYCSIIATLLTSPLITALSLSTAIPVNMIFDSVIYKAKNTSAKYYLGIILIFSSFVFANLANEDELAQDAVDEAIEEAIENDEMLSPFLSPYLQQQGRHDDVPGMNINTSSRTGPPANVVVAGGYNHKYYIREIPPR</sequence>
<evidence type="ECO:0000256" key="1">
    <source>
        <dbReference type="ARBA" id="ARBA00004141"/>
    </source>
</evidence>
<name>A0A9P8P307_9ASCO</name>
<dbReference type="SUPFAM" id="SSF103481">
    <property type="entry name" value="Multidrug resistance efflux transporter EmrE"/>
    <property type="match status" value="2"/>
</dbReference>
<keyword evidence="2 5" id="KW-0812">Transmembrane</keyword>
<gene>
    <name evidence="6" type="ORF">OGAPHI_004820</name>
</gene>
<evidence type="ECO:0000313" key="6">
    <source>
        <dbReference type="EMBL" id="KAH3664106.1"/>
    </source>
</evidence>
<keyword evidence="3 5" id="KW-1133">Transmembrane helix</keyword>
<reference evidence="6" key="2">
    <citation type="submission" date="2021-01" db="EMBL/GenBank/DDBJ databases">
        <authorList>
            <person name="Schikora-Tamarit M.A."/>
        </authorList>
    </citation>
    <scope>NUCLEOTIDE SEQUENCE</scope>
    <source>
        <strain evidence="6">CBS6075</strain>
    </source>
</reference>
<evidence type="ECO:0000313" key="7">
    <source>
        <dbReference type="Proteomes" id="UP000769157"/>
    </source>
</evidence>
<feature type="transmembrane region" description="Helical" evidence="5">
    <location>
        <begin position="93"/>
        <end position="114"/>
    </location>
</feature>
<dbReference type="PANTHER" id="PTHR23051:SF0">
    <property type="entry name" value="SOLUTE CARRIER FAMILY 35 MEMBER F5"/>
    <property type="match status" value="1"/>
</dbReference>
<comment type="subcellular location">
    <subcellularLocation>
        <location evidence="1">Membrane</location>
        <topology evidence="1">Multi-pass membrane protein</topology>
    </subcellularLocation>
</comment>
<evidence type="ECO:0000256" key="3">
    <source>
        <dbReference type="ARBA" id="ARBA00022989"/>
    </source>
</evidence>
<dbReference type="RefSeq" id="XP_046060386.1">
    <property type="nucleotide sequence ID" value="XM_046205940.1"/>
</dbReference>
<evidence type="ECO:0000256" key="2">
    <source>
        <dbReference type="ARBA" id="ARBA00022692"/>
    </source>
</evidence>
<evidence type="ECO:0000256" key="5">
    <source>
        <dbReference type="SAM" id="Phobius"/>
    </source>
</evidence>
<evidence type="ECO:0008006" key="8">
    <source>
        <dbReference type="Google" id="ProtNLM"/>
    </source>
</evidence>
<organism evidence="6 7">
    <name type="scientific">Ogataea philodendri</name>
    <dbReference type="NCBI Taxonomy" id="1378263"/>
    <lineage>
        <taxon>Eukaryota</taxon>
        <taxon>Fungi</taxon>
        <taxon>Dikarya</taxon>
        <taxon>Ascomycota</taxon>
        <taxon>Saccharomycotina</taxon>
        <taxon>Pichiomycetes</taxon>
        <taxon>Pichiales</taxon>
        <taxon>Pichiaceae</taxon>
        <taxon>Ogataea</taxon>
    </lineage>
</organism>
<reference evidence="6" key="1">
    <citation type="journal article" date="2021" name="Open Biol.">
        <title>Shared evolutionary footprints suggest mitochondrial oxidative damage underlies multiple complex I losses in fungi.</title>
        <authorList>
            <person name="Schikora-Tamarit M.A."/>
            <person name="Marcet-Houben M."/>
            <person name="Nosek J."/>
            <person name="Gabaldon T."/>
        </authorList>
    </citation>
    <scope>NUCLEOTIDE SEQUENCE</scope>
    <source>
        <strain evidence="6">CBS6075</strain>
    </source>
</reference>
<keyword evidence="4 5" id="KW-0472">Membrane</keyword>
<feature type="transmembrane region" description="Helical" evidence="5">
    <location>
        <begin position="280"/>
        <end position="303"/>
    </location>
</feature>
<dbReference type="AlphaFoldDB" id="A0A9P8P307"/>
<feature type="transmembrane region" description="Helical" evidence="5">
    <location>
        <begin position="64"/>
        <end position="81"/>
    </location>
</feature>
<feature type="transmembrane region" description="Helical" evidence="5">
    <location>
        <begin position="213"/>
        <end position="233"/>
    </location>
</feature>
<feature type="transmembrane region" description="Helical" evidence="5">
    <location>
        <begin position="340"/>
        <end position="360"/>
    </location>
</feature>
<evidence type="ECO:0000256" key="4">
    <source>
        <dbReference type="ARBA" id="ARBA00023136"/>
    </source>
</evidence>
<dbReference type="Proteomes" id="UP000769157">
    <property type="component" value="Unassembled WGS sequence"/>
</dbReference>